<dbReference type="InterPro" id="IPR055414">
    <property type="entry name" value="LRR_R13L4/SHOC2-like"/>
</dbReference>
<dbReference type="PANTHER" id="PTHR36766:SF63">
    <property type="entry name" value="NB-ARC DOMAIN-CONTAINING PROTEIN"/>
    <property type="match status" value="1"/>
</dbReference>
<evidence type="ECO:0000256" key="1">
    <source>
        <dbReference type="ARBA" id="ARBA00022737"/>
    </source>
</evidence>
<dbReference type="Pfam" id="PF00931">
    <property type="entry name" value="NB-ARC"/>
    <property type="match status" value="1"/>
</dbReference>
<accession>A0A7J9B6K0</accession>
<organism evidence="5 6">
    <name type="scientific">Gossypium gossypioides</name>
    <name type="common">Mexican cotton</name>
    <name type="synonym">Selera gossypioides</name>
    <dbReference type="NCBI Taxonomy" id="34282"/>
    <lineage>
        <taxon>Eukaryota</taxon>
        <taxon>Viridiplantae</taxon>
        <taxon>Streptophyta</taxon>
        <taxon>Embryophyta</taxon>
        <taxon>Tracheophyta</taxon>
        <taxon>Spermatophyta</taxon>
        <taxon>Magnoliopsida</taxon>
        <taxon>eudicotyledons</taxon>
        <taxon>Gunneridae</taxon>
        <taxon>Pentapetalae</taxon>
        <taxon>rosids</taxon>
        <taxon>malvids</taxon>
        <taxon>Malvales</taxon>
        <taxon>Malvaceae</taxon>
        <taxon>Malvoideae</taxon>
        <taxon>Gossypium</taxon>
    </lineage>
</organism>
<keyword evidence="2" id="KW-0611">Plant defense</keyword>
<feature type="domain" description="Disease resistance R13L4/SHOC-2-like LRR" evidence="4">
    <location>
        <begin position="420"/>
        <end position="535"/>
    </location>
</feature>
<keyword evidence="1" id="KW-0677">Repeat</keyword>
<dbReference type="OrthoDB" id="1002634at2759"/>
<dbReference type="Pfam" id="PF23598">
    <property type="entry name" value="LRR_14"/>
    <property type="match status" value="1"/>
</dbReference>
<name>A0A7J9B6K0_GOSGO</name>
<feature type="domain" description="NB-ARC" evidence="3">
    <location>
        <begin position="117"/>
        <end position="153"/>
    </location>
</feature>
<sequence>RIEIYTVGHKFLKLVDWGKRKIEDNVRQKYKKMPKERDLNEIVMAEVAVSLVMEKLTSLLGKDVELLRDARAVRDQDGNSINGVKTWVKLAVARRDPRVGLQFVQDNGLVGIDSLRNELVDRLISGPSMRTIVSLVGIAGIGKTTLARKVLEHVLLDNNKGSRVIITARNAKVPEFCKRSSFIHIHNLKPMPLKLARELLYKTAFRFDPEKQCPLELKELSLDIARRCEGLPLAIVAIGGLLSTKGKDVLQWESLHNSFSAEFDSNPRLTDIKKDTSIQLSRFALSSQIMLLVFGNIPRRFCATKATCNIRRSSQRILHGAHLLKQGNLESFKGKARHLSLYDRANNNFPGSSSKSQVHSIIEFQVDFKFLKEVDFAGVPLSYVSEELGDLLHLRYSSLRYTKVKMLPESIGVDTLEGDEFCIELGRLKKLKKLGSSKLKPKHGVAFCTAIEQMNKRQSLSITSIKDEEFLQLQSMSYPPVSLRKLCLRGRLTKLPNWVSKLHNLVRIGLHWSRISDDSLKILGVLPKLLKFQLTNGI</sequence>
<reference evidence="5 6" key="1">
    <citation type="journal article" date="2019" name="Genome Biol. Evol.">
        <title>Insights into the evolution of the New World diploid cottons (Gossypium, subgenus Houzingenia) based on genome sequencing.</title>
        <authorList>
            <person name="Grover C.E."/>
            <person name="Arick M.A. 2nd"/>
            <person name="Thrash A."/>
            <person name="Conover J.L."/>
            <person name="Sanders W.S."/>
            <person name="Peterson D.G."/>
            <person name="Frelichowski J.E."/>
            <person name="Scheffler J.A."/>
            <person name="Scheffler B.E."/>
            <person name="Wendel J.F."/>
        </authorList>
    </citation>
    <scope>NUCLEOTIDE SEQUENCE [LARGE SCALE GENOMIC DNA]</scope>
    <source>
        <strain evidence="5">5</strain>
        <tissue evidence="5">Leaf</tissue>
    </source>
</reference>
<gene>
    <name evidence="5" type="ORF">Gogos_016085</name>
</gene>
<dbReference type="EMBL" id="JABEZY010000001">
    <property type="protein sequence ID" value="MBA0731967.1"/>
    <property type="molecule type" value="Genomic_DNA"/>
</dbReference>
<comment type="caution">
    <text evidence="5">The sequence shown here is derived from an EMBL/GenBank/DDBJ whole genome shotgun (WGS) entry which is preliminary data.</text>
</comment>
<evidence type="ECO:0008006" key="7">
    <source>
        <dbReference type="Google" id="ProtNLM"/>
    </source>
</evidence>
<dbReference type="Proteomes" id="UP000593579">
    <property type="component" value="Unassembled WGS sequence"/>
</dbReference>
<evidence type="ECO:0000259" key="3">
    <source>
        <dbReference type="Pfam" id="PF00931"/>
    </source>
</evidence>
<dbReference type="InterPro" id="IPR002182">
    <property type="entry name" value="NB-ARC"/>
</dbReference>
<dbReference type="InterPro" id="IPR032675">
    <property type="entry name" value="LRR_dom_sf"/>
</dbReference>
<keyword evidence="6" id="KW-1185">Reference proteome</keyword>
<dbReference type="SUPFAM" id="SSF52047">
    <property type="entry name" value="RNI-like"/>
    <property type="match status" value="1"/>
</dbReference>
<dbReference type="PANTHER" id="PTHR36766">
    <property type="entry name" value="PLANT BROAD-SPECTRUM MILDEW RESISTANCE PROTEIN RPW8"/>
    <property type="match status" value="1"/>
</dbReference>
<feature type="non-terminal residue" evidence="5">
    <location>
        <position position="538"/>
    </location>
</feature>
<dbReference type="GO" id="GO:0006952">
    <property type="term" value="P:defense response"/>
    <property type="evidence" value="ECO:0007669"/>
    <property type="project" value="UniProtKB-KW"/>
</dbReference>
<dbReference type="AlphaFoldDB" id="A0A7J9B6K0"/>
<protein>
    <recommendedName>
        <fullName evidence="7">NB-ARC domain-containing protein</fullName>
    </recommendedName>
</protein>
<dbReference type="Gene3D" id="1.10.8.430">
    <property type="entry name" value="Helical domain of apoptotic protease-activating factors"/>
    <property type="match status" value="1"/>
</dbReference>
<evidence type="ECO:0000256" key="2">
    <source>
        <dbReference type="ARBA" id="ARBA00022821"/>
    </source>
</evidence>
<dbReference type="InterPro" id="IPR027417">
    <property type="entry name" value="P-loop_NTPase"/>
</dbReference>
<dbReference type="GO" id="GO:0043531">
    <property type="term" value="F:ADP binding"/>
    <property type="evidence" value="ECO:0007669"/>
    <property type="project" value="InterPro"/>
</dbReference>
<dbReference type="SUPFAM" id="SSF52540">
    <property type="entry name" value="P-loop containing nucleoside triphosphate hydrolases"/>
    <property type="match status" value="1"/>
</dbReference>
<dbReference type="Gene3D" id="3.40.50.300">
    <property type="entry name" value="P-loop containing nucleotide triphosphate hydrolases"/>
    <property type="match status" value="1"/>
</dbReference>
<dbReference type="InterPro" id="IPR042197">
    <property type="entry name" value="Apaf_helical"/>
</dbReference>
<evidence type="ECO:0000259" key="4">
    <source>
        <dbReference type="Pfam" id="PF23598"/>
    </source>
</evidence>
<evidence type="ECO:0000313" key="5">
    <source>
        <dbReference type="EMBL" id="MBA0731967.1"/>
    </source>
</evidence>
<proteinExistence type="predicted"/>
<dbReference type="Gene3D" id="3.80.10.10">
    <property type="entry name" value="Ribonuclease Inhibitor"/>
    <property type="match status" value="1"/>
</dbReference>
<evidence type="ECO:0000313" key="6">
    <source>
        <dbReference type="Proteomes" id="UP000593579"/>
    </source>
</evidence>